<dbReference type="Proteomes" id="UP000299102">
    <property type="component" value="Unassembled WGS sequence"/>
</dbReference>
<gene>
    <name evidence="1" type="ORF">EVAR_100233_1</name>
</gene>
<protein>
    <submittedName>
        <fullName evidence="1">Uncharacterized protein</fullName>
    </submittedName>
</protein>
<organism evidence="1 2">
    <name type="scientific">Eumeta variegata</name>
    <name type="common">Bagworm moth</name>
    <name type="synonym">Eumeta japonica</name>
    <dbReference type="NCBI Taxonomy" id="151549"/>
    <lineage>
        <taxon>Eukaryota</taxon>
        <taxon>Metazoa</taxon>
        <taxon>Ecdysozoa</taxon>
        <taxon>Arthropoda</taxon>
        <taxon>Hexapoda</taxon>
        <taxon>Insecta</taxon>
        <taxon>Pterygota</taxon>
        <taxon>Neoptera</taxon>
        <taxon>Endopterygota</taxon>
        <taxon>Lepidoptera</taxon>
        <taxon>Glossata</taxon>
        <taxon>Ditrysia</taxon>
        <taxon>Tineoidea</taxon>
        <taxon>Psychidae</taxon>
        <taxon>Oiketicinae</taxon>
        <taxon>Eumeta</taxon>
    </lineage>
</organism>
<dbReference type="EMBL" id="BGZK01002204">
    <property type="protein sequence ID" value="GBP91748.1"/>
    <property type="molecule type" value="Genomic_DNA"/>
</dbReference>
<keyword evidence="2" id="KW-1185">Reference proteome</keyword>
<name>A0A4C1ZVP0_EUMVA</name>
<proteinExistence type="predicted"/>
<comment type="caution">
    <text evidence="1">The sequence shown here is derived from an EMBL/GenBank/DDBJ whole genome shotgun (WGS) entry which is preliminary data.</text>
</comment>
<evidence type="ECO:0000313" key="1">
    <source>
        <dbReference type="EMBL" id="GBP91748.1"/>
    </source>
</evidence>
<evidence type="ECO:0000313" key="2">
    <source>
        <dbReference type="Proteomes" id="UP000299102"/>
    </source>
</evidence>
<reference evidence="1 2" key="1">
    <citation type="journal article" date="2019" name="Commun. Biol.">
        <title>The bagworm genome reveals a unique fibroin gene that provides high tensile strength.</title>
        <authorList>
            <person name="Kono N."/>
            <person name="Nakamura H."/>
            <person name="Ohtoshi R."/>
            <person name="Tomita M."/>
            <person name="Numata K."/>
            <person name="Arakawa K."/>
        </authorList>
    </citation>
    <scope>NUCLEOTIDE SEQUENCE [LARGE SCALE GENOMIC DNA]</scope>
</reference>
<sequence>MEALEARYNEHYLEYLYRARLKDRGQRYEFLHHGLSSVKMETRATVAGSSEGVVWKTSRYNKQGSGRYRATHATGHHRRVIGN</sequence>
<accession>A0A4C1ZVP0</accession>
<dbReference type="AlphaFoldDB" id="A0A4C1ZVP0"/>